<evidence type="ECO:0000256" key="1">
    <source>
        <dbReference type="SAM" id="MobiDB-lite"/>
    </source>
</evidence>
<sequence length="163" mass="17826">MDPYYEEEDDYEEYYADPEYDPRAEFDHPRYFEIPYDEDLGTYAEPREIIDYSGTVYSDGGPVIQGGIYSEKDIIFNCNRNVSRGGSNTSTLLIATGGVATASLATWACTRESASTPGKVIDGYHKLSKDGKATVEAVVSKAKKENSGPAKGDSLIVQISPGK</sequence>
<protein>
    <submittedName>
        <fullName evidence="2">Uncharacterized protein</fullName>
    </submittedName>
</protein>
<gene>
    <name evidence="2" type="ORF">AA0119_g7284</name>
</gene>
<feature type="region of interest" description="Disordered" evidence="1">
    <location>
        <begin position="143"/>
        <end position="163"/>
    </location>
</feature>
<dbReference type="EMBL" id="PDXF01000027">
    <property type="protein sequence ID" value="RYN97561.1"/>
    <property type="molecule type" value="Genomic_DNA"/>
</dbReference>
<accession>A0ABY0G5Y6</accession>
<feature type="region of interest" description="Disordered" evidence="1">
    <location>
        <begin position="1"/>
        <end position="24"/>
    </location>
</feature>
<comment type="caution">
    <text evidence="2">The sequence shown here is derived from an EMBL/GenBank/DDBJ whole genome shotgun (WGS) entry which is preliminary data.</text>
</comment>
<proteinExistence type="predicted"/>
<name>A0ABY0G5Y6_9PLEO</name>
<feature type="compositionally biased region" description="Acidic residues" evidence="1">
    <location>
        <begin position="1"/>
        <end position="19"/>
    </location>
</feature>
<evidence type="ECO:0000313" key="2">
    <source>
        <dbReference type="EMBL" id="RYN97561.1"/>
    </source>
</evidence>
<organism evidence="2 3">
    <name type="scientific">Alternaria tenuissima</name>
    <dbReference type="NCBI Taxonomy" id="119927"/>
    <lineage>
        <taxon>Eukaryota</taxon>
        <taxon>Fungi</taxon>
        <taxon>Dikarya</taxon>
        <taxon>Ascomycota</taxon>
        <taxon>Pezizomycotina</taxon>
        <taxon>Dothideomycetes</taxon>
        <taxon>Pleosporomycetidae</taxon>
        <taxon>Pleosporales</taxon>
        <taxon>Pleosporineae</taxon>
        <taxon>Pleosporaceae</taxon>
        <taxon>Alternaria</taxon>
        <taxon>Alternaria sect. Alternaria</taxon>
        <taxon>Alternaria alternata complex</taxon>
    </lineage>
</organism>
<evidence type="ECO:0000313" key="3">
    <source>
        <dbReference type="Proteomes" id="UP000293195"/>
    </source>
</evidence>
<keyword evidence="3" id="KW-1185">Reference proteome</keyword>
<dbReference type="Proteomes" id="UP000293195">
    <property type="component" value="Unassembled WGS sequence"/>
</dbReference>
<reference evidence="3" key="1">
    <citation type="journal article" date="2019" name="bioRxiv">
        <title>Genomics, evolutionary history and diagnostics of the Alternaria alternata species group including apple and Asian pear pathotypes.</title>
        <authorList>
            <person name="Armitage A.D."/>
            <person name="Cockerton H.M."/>
            <person name="Sreenivasaprasad S."/>
            <person name="Woodhall J.W."/>
            <person name="Lane C.R."/>
            <person name="Harrison R.J."/>
            <person name="Clarkson J.P."/>
        </authorList>
    </citation>
    <scope>NUCLEOTIDE SEQUENCE [LARGE SCALE GENOMIC DNA]</scope>
    <source>
        <strain evidence="3">FERA 635</strain>
    </source>
</reference>